<keyword evidence="8 11" id="KW-0675">Receptor</keyword>
<dbReference type="SMART" id="SM00382">
    <property type="entry name" value="AAA"/>
    <property type="match status" value="1"/>
</dbReference>
<evidence type="ECO:0000256" key="3">
    <source>
        <dbReference type="ARBA" id="ARBA00022490"/>
    </source>
</evidence>
<evidence type="ECO:0000313" key="15">
    <source>
        <dbReference type="Proteomes" id="UP000076577"/>
    </source>
</evidence>
<feature type="region of interest" description="Disordered" evidence="12">
    <location>
        <begin position="61"/>
        <end position="198"/>
    </location>
</feature>
<feature type="region of interest" description="Disordered" evidence="12">
    <location>
        <begin position="1"/>
        <end position="49"/>
    </location>
</feature>
<dbReference type="GO" id="GO:0006614">
    <property type="term" value="P:SRP-dependent cotranslational protein targeting to membrane"/>
    <property type="evidence" value="ECO:0007669"/>
    <property type="project" value="InterPro"/>
</dbReference>
<evidence type="ECO:0000256" key="4">
    <source>
        <dbReference type="ARBA" id="ARBA00022741"/>
    </source>
</evidence>
<comment type="subcellular location">
    <subcellularLocation>
        <location evidence="1">Cell inner membrane</location>
        <topology evidence="1">Peripheral membrane protein</topology>
        <orientation evidence="1">Cytoplasmic side</orientation>
    </subcellularLocation>
    <subcellularLocation>
        <location evidence="11">Cell membrane</location>
        <topology evidence="11">Peripheral membrane protein</topology>
        <orientation evidence="11">Cytoplasmic side</orientation>
    </subcellularLocation>
    <subcellularLocation>
        <location evidence="11">Cytoplasm</location>
    </subcellularLocation>
</comment>
<dbReference type="PATRIC" id="fig|989403.3.peg.2037"/>
<feature type="compositionally biased region" description="Basic and acidic residues" evidence="12">
    <location>
        <begin position="168"/>
        <end position="183"/>
    </location>
</feature>
<comment type="similarity">
    <text evidence="11">Belongs to the GTP-binding SRP family. FtsY subfamily.</text>
</comment>
<dbReference type="Pfam" id="PF02881">
    <property type="entry name" value="SRP54_N"/>
    <property type="match status" value="1"/>
</dbReference>
<dbReference type="RefSeq" id="WP_068005183.1">
    <property type="nucleotide sequence ID" value="NZ_FOFM01000002.1"/>
</dbReference>
<dbReference type="PANTHER" id="PTHR43134:SF1">
    <property type="entry name" value="SIGNAL RECOGNITION PARTICLE RECEPTOR SUBUNIT ALPHA"/>
    <property type="match status" value="1"/>
</dbReference>
<dbReference type="CDD" id="cd17874">
    <property type="entry name" value="FtsY"/>
    <property type="match status" value="1"/>
</dbReference>
<evidence type="ECO:0000256" key="8">
    <source>
        <dbReference type="ARBA" id="ARBA00023170"/>
    </source>
</evidence>
<evidence type="ECO:0000256" key="1">
    <source>
        <dbReference type="ARBA" id="ARBA00004515"/>
    </source>
</evidence>
<dbReference type="EC" id="3.6.5.4" evidence="11"/>
<dbReference type="FunFam" id="3.40.50.300:FF:000053">
    <property type="entry name" value="Signal recognition particle receptor FtsY"/>
    <property type="match status" value="1"/>
</dbReference>
<dbReference type="AlphaFoldDB" id="A0A165Z989"/>
<dbReference type="Proteomes" id="UP000076577">
    <property type="component" value="Unassembled WGS sequence"/>
</dbReference>
<evidence type="ECO:0000256" key="11">
    <source>
        <dbReference type="HAMAP-Rule" id="MF_00920"/>
    </source>
</evidence>
<dbReference type="SMART" id="SM00963">
    <property type="entry name" value="SRP54_N"/>
    <property type="match status" value="1"/>
</dbReference>
<dbReference type="SUPFAM" id="SSF52540">
    <property type="entry name" value="P-loop containing nucleoside triphosphate hydrolases"/>
    <property type="match status" value="1"/>
</dbReference>
<dbReference type="GO" id="GO:0005525">
    <property type="term" value="F:GTP binding"/>
    <property type="evidence" value="ECO:0007669"/>
    <property type="project" value="UniProtKB-UniRule"/>
</dbReference>
<feature type="binding site" evidence="11">
    <location>
        <begin position="457"/>
        <end position="460"/>
    </location>
    <ligand>
        <name>GTP</name>
        <dbReference type="ChEBI" id="CHEBI:37565"/>
    </ligand>
</feature>
<sequence>MSEKKRGFFSRLFGGSSEETQDQQENIAPTSSELRESVEGLQSVPLDPLKGLEETAEAVADETLDLENPEHDAEPEVIQEPEDTDKPHDLDKAETKALEETAYLDDDLLHENISADAEPEQDIISSKDSDVAAPVAEDTADGESDLAPEVPEASGKAEGPEEAGSFESVRDFGDAESREEPRETAAAGEAQRAEKTGEVVPVKKSWFQRLKAGLSRSSNALTEGISSIFTKQKLDADTLEELEDILIQADFGIDTAIAITDRVSDGRYDKEISGEEVRAILAEEIESVLEPVAIPLDLESGHKPHIVLMVGVNGTGKTTTIGKLSSMLRDQGKKVMLAAGDTFRAAAVEQLKVWGERTGAEVVARDTGADAAGLAYDAVDTALSNGTDVLLIDTAGRLQNKAELMDELEKIIRVIRKRVPDAPHTTLLTLDATTGQNALSQVEVFGKIAGVTGLVMTKLDGTARGGILVAIARKYKLPVHFIGVGEGVEDLEPFSAKDFAAAIAGRDEALD</sequence>
<keyword evidence="15" id="KW-1185">Reference proteome</keyword>
<dbReference type="Pfam" id="PF00448">
    <property type="entry name" value="SRP54"/>
    <property type="match status" value="1"/>
</dbReference>
<accession>A0A165Z989</accession>
<dbReference type="FunFam" id="1.20.120.140:FF:000002">
    <property type="entry name" value="Signal recognition particle receptor FtsY"/>
    <property type="match status" value="1"/>
</dbReference>
<evidence type="ECO:0000256" key="9">
    <source>
        <dbReference type="ARBA" id="ARBA00048027"/>
    </source>
</evidence>
<feature type="binding site" evidence="11">
    <location>
        <begin position="311"/>
        <end position="318"/>
    </location>
    <ligand>
        <name>GTP</name>
        <dbReference type="ChEBI" id="CHEBI:37565"/>
    </ligand>
</feature>
<reference evidence="14 15" key="1">
    <citation type="journal article" date="2016" name="Front. Microbiol.">
        <title>Comparative Genomic Analysis Reveals a Diverse Repertoire of Genes Involved in Prokaryote-Eukaryote Interactions within the Pseudovibrio Genus.</title>
        <authorList>
            <person name="Romano S."/>
            <person name="Fernandez-Guerra A."/>
            <person name="Reen F.J."/>
            <person name="Glockner F.O."/>
            <person name="Crowley S.P."/>
            <person name="O'Sullivan O."/>
            <person name="Cotter P.D."/>
            <person name="Adams C."/>
            <person name="Dobson A.D."/>
            <person name="O'Gara F."/>
        </authorList>
    </citation>
    <scope>NUCLEOTIDE SEQUENCE [LARGE SCALE GENOMIC DNA]</scope>
    <source>
        <strain evidence="14 15">Ad2</strain>
    </source>
</reference>
<evidence type="ECO:0000259" key="13">
    <source>
        <dbReference type="PROSITE" id="PS00300"/>
    </source>
</evidence>
<evidence type="ECO:0000256" key="5">
    <source>
        <dbReference type="ARBA" id="ARBA00022801"/>
    </source>
</evidence>
<dbReference type="PROSITE" id="PS00300">
    <property type="entry name" value="SRP54"/>
    <property type="match status" value="1"/>
</dbReference>
<dbReference type="InterPro" id="IPR013822">
    <property type="entry name" value="Signal_recog_particl_SRP54_hlx"/>
</dbReference>
<dbReference type="InterPro" id="IPR003593">
    <property type="entry name" value="AAA+_ATPase"/>
</dbReference>
<evidence type="ECO:0000256" key="6">
    <source>
        <dbReference type="ARBA" id="ARBA00023134"/>
    </source>
</evidence>
<evidence type="ECO:0000256" key="7">
    <source>
        <dbReference type="ARBA" id="ARBA00023136"/>
    </source>
</evidence>
<feature type="domain" description="SRP54-type proteins GTP-binding" evidence="13">
    <location>
        <begin position="478"/>
        <end position="491"/>
    </location>
</feature>
<comment type="catalytic activity">
    <reaction evidence="9 11">
        <text>GTP + H2O = GDP + phosphate + H(+)</text>
        <dbReference type="Rhea" id="RHEA:19669"/>
        <dbReference type="ChEBI" id="CHEBI:15377"/>
        <dbReference type="ChEBI" id="CHEBI:15378"/>
        <dbReference type="ChEBI" id="CHEBI:37565"/>
        <dbReference type="ChEBI" id="CHEBI:43474"/>
        <dbReference type="ChEBI" id="CHEBI:58189"/>
        <dbReference type="EC" id="3.6.5.4"/>
    </reaction>
</comment>
<comment type="function">
    <text evidence="10 11">Involved in targeting and insertion of nascent membrane proteins into the cytoplasmic membrane. Acts as a receptor for the complex formed by the signal recognition particle (SRP) and the ribosome-nascent chain (RNC). Interaction with SRP-RNC leads to the transfer of the RNC complex to the Sec translocase for insertion into the membrane, the hydrolysis of GTP by both Ffh and FtsY, and the dissociation of the SRP-FtsY complex into the individual components.</text>
</comment>
<dbReference type="InterPro" id="IPR036225">
    <property type="entry name" value="SRP/SRP_N"/>
</dbReference>
<dbReference type="SUPFAM" id="SSF47364">
    <property type="entry name" value="Domain of the SRP/SRP receptor G-proteins"/>
    <property type="match status" value="1"/>
</dbReference>
<keyword evidence="7 11" id="KW-0472">Membrane</keyword>
<keyword evidence="6 11" id="KW-0342">GTP-binding</keyword>
<name>A0A165Z989_9HYPH</name>
<keyword evidence="4 11" id="KW-0547">Nucleotide-binding</keyword>
<proteinExistence type="inferred from homology"/>
<evidence type="ECO:0000256" key="12">
    <source>
        <dbReference type="SAM" id="MobiDB-lite"/>
    </source>
</evidence>
<dbReference type="InterPro" id="IPR004390">
    <property type="entry name" value="SR_rcpt_FtsY"/>
</dbReference>
<comment type="subunit">
    <text evidence="11">Part of the signal recognition particle protein translocation system, which is composed of SRP and FtsY. SRP is a ribonucleoprotein composed of Ffh and a 4.5S RNA molecule.</text>
</comment>
<dbReference type="InterPro" id="IPR027417">
    <property type="entry name" value="P-loop_NTPase"/>
</dbReference>
<dbReference type="Gene3D" id="1.20.120.140">
    <property type="entry name" value="Signal recognition particle SRP54, nucleotide-binding domain"/>
    <property type="match status" value="1"/>
</dbReference>
<keyword evidence="3 11" id="KW-0963">Cytoplasm</keyword>
<feature type="compositionally biased region" description="Basic and acidic residues" evidence="12">
    <location>
        <begin position="84"/>
        <end position="99"/>
    </location>
</feature>
<evidence type="ECO:0000256" key="10">
    <source>
        <dbReference type="ARBA" id="ARBA00053570"/>
    </source>
</evidence>
<dbReference type="OrthoDB" id="9804720at2"/>
<evidence type="ECO:0000256" key="2">
    <source>
        <dbReference type="ARBA" id="ARBA00022475"/>
    </source>
</evidence>
<keyword evidence="2 11" id="KW-1003">Cell membrane</keyword>
<dbReference type="PANTHER" id="PTHR43134">
    <property type="entry name" value="SIGNAL RECOGNITION PARTICLE RECEPTOR SUBUNIT ALPHA"/>
    <property type="match status" value="1"/>
</dbReference>
<dbReference type="HAMAP" id="MF_00920">
    <property type="entry name" value="FtsY"/>
    <property type="match status" value="1"/>
</dbReference>
<comment type="caution">
    <text evidence="14">The sequence shown here is derived from an EMBL/GenBank/DDBJ whole genome shotgun (WGS) entry which is preliminary data.</text>
</comment>
<dbReference type="STRING" id="989403.SAMN05421798_102464"/>
<dbReference type="EMBL" id="LMCB01000013">
    <property type="protein sequence ID" value="KZL19624.1"/>
    <property type="molecule type" value="Genomic_DNA"/>
</dbReference>
<evidence type="ECO:0000313" key="14">
    <source>
        <dbReference type="EMBL" id="KZL19624.1"/>
    </source>
</evidence>
<dbReference type="NCBIfam" id="TIGR00064">
    <property type="entry name" value="ftsY"/>
    <property type="match status" value="1"/>
</dbReference>
<organism evidence="14 15">
    <name type="scientific">Pseudovibrio axinellae</name>
    <dbReference type="NCBI Taxonomy" id="989403"/>
    <lineage>
        <taxon>Bacteria</taxon>
        <taxon>Pseudomonadati</taxon>
        <taxon>Pseudomonadota</taxon>
        <taxon>Alphaproteobacteria</taxon>
        <taxon>Hyphomicrobiales</taxon>
        <taxon>Stappiaceae</taxon>
        <taxon>Pseudovibrio</taxon>
    </lineage>
</organism>
<protein>
    <recommendedName>
        <fullName evidence="11">Signal recognition particle receptor FtsY</fullName>
        <shortName evidence="11">SRP receptor</shortName>
        <ecNumber evidence="11">3.6.5.4</ecNumber>
    </recommendedName>
</protein>
<feature type="compositionally biased region" description="Polar residues" evidence="12">
    <location>
        <begin position="23"/>
        <end position="32"/>
    </location>
</feature>
<dbReference type="GO" id="GO:0005886">
    <property type="term" value="C:plasma membrane"/>
    <property type="evidence" value="ECO:0007669"/>
    <property type="project" value="UniProtKB-SubCell"/>
</dbReference>
<gene>
    <name evidence="11 14" type="primary">ftsY</name>
    <name evidence="14" type="ORF">PsAD2_01903</name>
</gene>
<dbReference type="InterPro" id="IPR000897">
    <property type="entry name" value="SRP54_GTPase_dom"/>
</dbReference>
<dbReference type="GO" id="GO:0005737">
    <property type="term" value="C:cytoplasm"/>
    <property type="evidence" value="ECO:0007669"/>
    <property type="project" value="UniProtKB-SubCell"/>
</dbReference>
<feature type="binding site" evidence="11">
    <location>
        <begin position="393"/>
        <end position="397"/>
    </location>
    <ligand>
        <name>GTP</name>
        <dbReference type="ChEBI" id="CHEBI:37565"/>
    </ligand>
</feature>
<dbReference type="InterPro" id="IPR042101">
    <property type="entry name" value="SRP54_N_sf"/>
</dbReference>
<dbReference type="Gene3D" id="3.40.50.300">
    <property type="entry name" value="P-loop containing nucleotide triphosphate hydrolases"/>
    <property type="match status" value="1"/>
</dbReference>
<keyword evidence="5 11" id="KW-0378">Hydrolase</keyword>
<dbReference type="SMART" id="SM00962">
    <property type="entry name" value="SRP54"/>
    <property type="match status" value="1"/>
</dbReference>
<dbReference type="GO" id="GO:0003924">
    <property type="term" value="F:GTPase activity"/>
    <property type="evidence" value="ECO:0007669"/>
    <property type="project" value="UniProtKB-UniRule"/>
</dbReference>
<dbReference type="GO" id="GO:0005047">
    <property type="term" value="F:signal recognition particle binding"/>
    <property type="evidence" value="ECO:0007669"/>
    <property type="project" value="TreeGrafter"/>
</dbReference>